<evidence type="ECO:0000313" key="2">
    <source>
        <dbReference type="EMBL" id="KAJ4842246.1"/>
    </source>
</evidence>
<reference evidence="2" key="2">
    <citation type="journal article" date="2023" name="Plants (Basel)">
        <title>Annotation of the Turnera subulata (Passifloraceae) Draft Genome Reveals the S-Locus Evolved after the Divergence of Turneroideae from Passifloroideae in a Stepwise Manner.</title>
        <authorList>
            <person name="Henning P.M."/>
            <person name="Roalson E.H."/>
            <person name="Mir W."/>
            <person name="McCubbin A.G."/>
            <person name="Shore J.S."/>
        </authorList>
    </citation>
    <scope>NUCLEOTIDE SEQUENCE</scope>
    <source>
        <strain evidence="2">F60SS</strain>
    </source>
</reference>
<comment type="caution">
    <text evidence="2">The sequence shown here is derived from an EMBL/GenBank/DDBJ whole genome shotgun (WGS) entry which is preliminary data.</text>
</comment>
<dbReference type="PANTHER" id="PTHR31286">
    <property type="entry name" value="GLYCINE-RICH CELL WALL STRUCTURAL PROTEIN 1.8-LIKE"/>
    <property type="match status" value="1"/>
</dbReference>
<evidence type="ECO:0000259" key="1">
    <source>
        <dbReference type="Pfam" id="PF14111"/>
    </source>
</evidence>
<dbReference type="EMBL" id="JAKUCV010002539">
    <property type="protein sequence ID" value="KAJ4842246.1"/>
    <property type="molecule type" value="Genomic_DNA"/>
</dbReference>
<dbReference type="Pfam" id="PF14111">
    <property type="entry name" value="DUF4283"/>
    <property type="match status" value="1"/>
</dbReference>
<dbReference type="InterPro" id="IPR025558">
    <property type="entry name" value="DUF4283"/>
</dbReference>
<dbReference type="InterPro" id="IPR040256">
    <property type="entry name" value="At4g02000-like"/>
</dbReference>
<accession>A0A9Q0G305</accession>
<dbReference type="PANTHER" id="PTHR31286:SF99">
    <property type="entry name" value="DUF4283 DOMAIN-CONTAINING PROTEIN"/>
    <property type="match status" value="1"/>
</dbReference>
<gene>
    <name evidence="2" type="ORF">Tsubulata_028698</name>
</gene>
<dbReference type="OrthoDB" id="987436at2759"/>
<name>A0A9Q0G305_9ROSI</name>
<keyword evidence="3" id="KW-1185">Reference proteome</keyword>
<dbReference type="AlphaFoldDB" id="A0A9Q0G305"/>
<evidence type="ECO:0000313" key="3">
    <source>
        <dbReference type="Proteomes" id="UP001141552"/>
    </source>
</evidence>
<dbReference type="Proteomes" id="UP001141552">
    <property type="component" value="Unassembled WGS sequence"/>
</dbReference>
<reference evidence="2" key="1">
    <citation type="submission" date="2022-02" db="EMBL/GenBank/DDBJ databases">
        <authorList>
            <person name="Henning P.M."/>
            <person name="McCubbin A.G."/>
            <person name="Shore J.S."/>
        </authorList>
    </citation>
    <scope>NUCLEOTIDE SEQUENCE</scope>
    <source>
        <strain evidence="2">F60SS</strain>
        <tissue evidence="2">Leaves</tissue>
    </source>
</reference>
<feature type="domain" description="DUF4283" evidence="1">
    <location>
        <begin position="105"/>
        <end position="187"/>
    </location>
</feature>
<protein>
    <recommendedName>
        <fullName evidence="1">DUF4283 domain-containing protein</fullName>
    </recommendedName>
</protein>
<proteinExistence type="predicted"/>
<organism evidence="2 3">
    <name type="scientific">Turnera subulata</name>
    <dbReference type="NCBI Taxonomy" id="218843"/>
    <lineage>
        <taxon>Eukaryota</taxon>
        <taxon>Viridiplantae</taxon>
        <taxon>Streptophyta</taxon>
        <taxon>Embryophyta</taxon>
        <taxon>Tracheophyta</taxon>
        <taxon>Spermatophyta</taxon>
        <taxon>Magnoliopsida</taxon>
        <taxon>eudicotyledons</taxon>
        <taxon>Gunneridae</taxon>
        <taxon>Pentapetalae</taxon>
        <taxon>rosids</taxon>
        <taxon>fabids</taxon>
        <taxon>Malpighiales</taxon>
        <taxon>Passifloraceae</taxon>
        <taxon>Turnera</taxon>
    </lineage>
</organism>
<sequence length="447" mass="50671">MNGLWRERMWPGGKLKLLLRRLTCRDATTRRSCGQRRVGANPLLPHLRIACSLRNRDRRIHIWPVEAEHEGYFLEASDSDDEEDGDPYLPTIRLTYGDKKRFYRRWKDTLVVKWLGKRVGYRFLHHTLVNQWRPHGEIIMADMDNDFYLLQFTNNLDYNRELYDGPWIIADHVLIVRRWQPCFDLDEAHIKVDEVTLRSSGAKFAKVSSVERVKEPPAEPVEPCLHSNHGLWMLAQQKKRGKPKVPAAGNGSHEFAKKQTGSGSHFTILGEPQIYASSGLPSSSVNHELQAFETPLEPPDRGGDTSIPLSNASLSPMQVDSAAGWAIVEPALGAQVGVGVGIPRSFGMPLPMTLYFRVEAQDFSGGLWALWRGGRGDVQVIGNGMDFIHLEIQNRARGSWIRTAVYVNPDAQLKQECFDNLLAFPQSNRRPWVLIGDFNELTSPSEE</sequence>